<protein>
    <submittedName>
        <fullName evidence="1">Uncharacterized protein</fullName>
    </submittedName>
</protein>
<sequence>MWLALCPEWPGTAKSAFPHAYCTTDEWVHTVQSDPAQLLEHVGHFAFPGELLANLVGRPRP</sequence>
<dbReference type="KEGG" id="blac:94349277"/>
<evidence type="ECO:0000313" key="2">
    <source>
        <dbReference type="Proteomes" id="UP000294530"/>
    </source>
</evidence>
<proteinExistence type="predicted"/>
<dbReference type="GeneID" id="94349277"/>
<dbReference type="AlphaFoldDB" id="A0A976FGA3"/>
<dbReference type="EMBL" id="SHOA02000018">
    <property type="protein sequence ID" value="TDH66297.1"/>
    <property type="molecule type" value="Genomic_DNA"/>
</dbReference>
<organism evidence="1 2">
    <name type="scientific">Bremia lactucae</name>
    <name type="common">Lettuce downy mildew</name>
    <dbReference type="NCBI Taxonomy" id="4779"/>
    <lineage>
        <taxon>Eukaryota</taxon>
        <taxon>Sar</taxon>
        <taxon>Stramenopiles</taxon>
        <taxon>Oomycota</taxon>
        <taxon>Peronosporomycetes</taxon>
        <taxon>Peronosporales</taxon>
        <taxon>Peronosporaceae</taxon>
        <taxon>Bremia</taxon>
    </lineage>
</organism>
<dbReference type="RefSeq" id="XP_067815796.1">
    <property type="nucleotide sequence ID" value="XM_067963606.1"/>
</dbReference>
<name>A0A976FGA3_BRELC</name>
<keyword evidence="2" id="KW-1185">Reference proteome</keyword>
<evidence type="ECO:0000313" key="1">
    <source>
        <dbReference type="EMBL" id="TDH66297.1"/>
    </source>
</evidence>
<gene>
    <name evidence="1" type="ORF">CCR75_005525</name>
</gene>
<accession>A0A976FGA3</accession>
<reference evidence="1 2" key="1">
    <citation type="journal article" date="2021" name="Genome Biol.">
        <title>AFLAP: assembly-free linkage analysis pipeline using k-mers from genome sequencing data.</title>
        <authorList>
            <person name="Fletcher K."/>
            <person name="Zhang L."/>
            <person name="Gil J."/>
            <person name="Han R."/>
            <person name="Cavanaugh K."/>
            <person name="Michelmore R."/>
        </authorList>
    </citation>
    <scope>NUCLEOTIDE SEQUENCE [LARGE SCALE GENOMIC DNA]</scope>
    <source>
        <strain evidence="1 2">SF5</strain>
    </source>
</reference>
<comment type="caution">
    <text evidence="1">The sequence shown here is derived from an EMBL/GenBank/DDBJ whole genome shotgun (WGS) entry which is preliminary data.</text>
</comment>
<dbReference type="Proteomes" id="UP000294530">
    <property type="component" value="Unassembled WGS sequence"/>
</dbReference>